<dbReference type="PRINTS" id="PR00081">
    <property type="entry name" value="GDHRDH"/>
</dbReference>
<proteinExistence type="inferred from homology"/>
<organism evidence="3 4">
    <name type="scientific">Myceligenerans crystallogenes</name>
    <dbReference type="NCBI Taxonomy" id="316335"/>
    <lineage>
        <taxon>Bacteria</taxon>
        <taxon>Bacillati</taxon>
        <taxon>Actinomycetota</taxon>
        <taxon>Actinomycetes</taxon>
        <taxon>Micrococcales</taxon>
        <taxon>Promicromonosporaceae</taxon>
        <taxon>Myceligenerans</taxon>
    </lineage>
</organism>
<reference evidence="3 4" key="1">
    <citation type="journal article" date="2019" name="Int. J. Syst. Evol. Microbiol.">
        <title>The Global Catalogue of Microorganisms (GCM) 10K type strain sequencing project: providing services to taxonomists for standard genome sequencing and annotation.</title>
        <authorList>
            <consortium name="The Broad Institute Genomics Platform"/>
            <consortium name="The Broad Institute Genome Sequencing Center for Infectious Disease"/>
            <person name="Wu L."/>
            <person name="Ma J."/>
        </authorList>
    </citation>
    <scope>NUCLEOTIDE SEQUENCE [LARGE SCALE GENOMIC DNA]</scope>
    <source>
        <strain evidence="3 4">JCM 14326</strain>
    </source>
</reference>
<dbReference type="PANTHER" id="PTHR44169:SF6">
    <property type="entry name" value="NADPH-DEPENDENT 1-ACYLDIHYDROXYACETONE PHOSPHATE REDUCTASE"/>
    <property type="match status" value="1"/>
</dbReference>
<dbReference type="InterPro" id="IPR002347">
    <property type="entry name" value="SDR_fam"/>
</dbReference>
<evidence type="ECO:0000313" key="4">
    <source>
        <dbReference type="Proteomes" id="UP001501094"/>
    </source>
</evidence>
<dbReference type="Proteomes" id="UP001501094">
    <property type="component" value="Unassembled WGS sequence"/>
</dbReference>
<comment type="caution">
    <text evidence="3">The sequence shown here is derived from an EMBL/GenBank/DDBJ whole genome shotgun (WGS) entry which is preliminary data.</text>
</comment>
<keyword evidence="2" id="KW-0560">Oxidoreductase</keyword>
<dbReference type="PANTHER" id="PTHR44169">
    <property type="entry name" value="NADPH-DEPENDENT 1-ACYLDIHYDROXYACETONE PHOSPHATE REDUCTASE"/>
    <property type="match status" value="1"/>
</dbReference>
<comment type="similarity">
    <text evidence="1">Belongs to the short-chain dehydrogenases/reductases (SDR) family.</text>
</comment>
<dbReference type="Gene3D" id="3.40.50.720">
    <property type="entry name" value="NAD(P)-binding Rossmann-like Domain"/>
    <property type="match status" value="1"/>
</dbReference>
<evidence type="ECO:0000256" key="1">
    <source>
        <dbReference type="ARBA" id="ARBA00006484"/>
    </source>
</evidence>
<evidence type="ECO:0000313" key="3">
    <source>
        <dbReference type="EMBL" id="GAA1858017.1"/>
    </source>
</evidence>
<dbReference type="EMBL" id="BAAANL010000002">
    <property type="protein sequence ID" value="GAA1858017.1"/>
    <property type="molecule type" value="Genomic_DNA"/>
</dbReference>
<keyword evidence="4" id="KW-1185">Reference proteome</keyword>
<dbReference type="InterPro" id="IPR020904">
    <property type="entry name" value="Sc_DH/Rdtase_CS"/>
</dbReference>
<dbReference type="Pfam" id="PF00106">
    <property type="entry name" value="adh_short"/>
    <property type="match status" value="1"/>
</dbReference>
<dbReference type="InterPro" id="IPR036291">
    <property type="entry name" value="NAD(P)-bd_dom_sf"/>
</dbReference>
<dbReference type="SUPFAM" id="SSF51735">
    <property type="entry name" value="NAD(P)-binding Rossmann-fold domains"/>
    <property type="match status" value="1"/>
</dbReference>
<dbReference type="PROSITE" id="PS00061">
    <property type="entry name" value="ADH_SHORT"/>
    <property type="match status" value="1"/>
</dbReference>
<gene>
    <name evidence="3" type="ORF">GCM10009751_14360</name>
</gene>
<protein>
    <submittedName>
        <fullName evidence="3">SDR family NAD(P)-dependent oxidoreductase</fullName>
    </submittedName>
</protein>
<evidence type="ECO:0000256" key="2">
    <source>
        <dbReference type="ARBA" id="ARBA00023002"/>
    </source>
</evidence>
<sequence length="247" mass="26417">MNTTGNTLFIPGGTSGIGLALARRFRSRGNTVVVGGRRDDVLAELAAEGFGTVRVDVADPASIREATADVVARYPELNILVAMAGMMRAEDWTTPGFLDDAEAHVTTNLLGPIRLIAALNEHLWSRDDAVVMTVSSGLAHVPLGITPTYNATKAAIHQLSESLRVQYAGSGPQVIELVPPAVRTALMPGHEKAPHAMPLDDYADEVLGLLEREPDAREILVEYVKPLRYAAVNGSYDETVAMVNAAH</sequence>
<accession>A0ABN2NA32</accession>
<name>A0ABN2NA32_9MICO</name>
<dbReference type="RefSeq" id="WP_344101050.1">
    <property type="nucleotide sequence ID" value="NZ_BAAANL010000002.1"/>
</dbReference>